<dbReference type="AlphaFoldDB" id="A0A2G4EW67"/>
<dbReference type="Pfam" id="PF07697">
    <property type="entry name" value="7TMR-HDED"/>
    <property type="match status" value="1"/>
</dbReference>
<proteinExistence type="predicted"/>
<feature type="transmembrane region" description="Helical" evidence="2">
    <location>
        <begin position="411"/>
        <end position="431"/>
    </location>
</feature>
<dbReference type="Gene3D" id="1.10.3210.10">
    <property type="entry name" value="Hypothetical protein af1432"/>
    <property type="match status" value="1"/>
</dbReference>
<feature type="region of interest" description="Disordered" evidence="1">
    <location>
        <begin position="1"/>
        <end position="38"/>
    </location>
</feature>
<dbReference type="Proteomes" id="UP000226442">
    <property type="component" value="Unassembled WGS sequence"/>
</dbReference>
<evidence type="ECO:0000259" key="3">
    <source>
        <dbReference type="SMART" id="SM00471"/>
    </source>
</evidence>
<dbReference type="InterPro" id="IPR011621">
    <property type="entry name" value="Metal-dep_PHydrolase_7TM_intra"/>
</dbReference>
<comment type="caution">
    <text evidence="4">The sequence shown here is derived from an EMBL/GenBank/DDBJ whole genome shotgun (WGS) entry which is preliminary data.</text>
</comment>
<dbReference type="CDD" id="cd00077">
    <property type="entry name" value="HDc"/>
    <property type="match status" value="1"/>
</dbReference>
<dbReference type="InterPro" id="IPR052722">
    <property type="entry name" value="PgpH_phosphodiesterase"/>
</dbReference>
<dbReference type="EMBL" id="NXIB02000156">
    <property type="protein sequence ID" value="PHX53769.1"/>
    <property type="molecule type" value="Genomic_DNA"/>
</dbReference>
<keyword evidence="2" id="KW-0472">Membrane</keyword>
<keyword evidence="5" id="KW-1185">Reference proteome</keyword>
<feature type="transmembrane region" description="Helical" evidence="2">
    <location>
        <begin position="475"/>
        <end position="496"/>
    </location>
</feature>
<feature type="domain" description="HD/PDEase" evidence="3">
    <location>
        <begin position="613"/>
        <end position="794"/>
    </location>
</feature>
<dbReference type="InterPro" id="IPR006674">
    <property type="entry name" value="HD_domain"/>
</dbReference>
<dbReference type="PANTHER" id="PTHR36442:SF1">
    <property type="entry name" value="CYCLIC-DI-AMP PHOSPHODIESTERASE PGPH"/>
    <property type="match status" value="1"/>
</dbReference>
<dbReference type="PANTHER" id="PTHR36442">
    <property type="entry name" value="CYCLIC-DI-AMP PHOSPHODIESTERASE PGPH"/>
    <property type="match status" value="1"/>
</dbReference>
<dbReference type="NCBIfam" id="TIGR00277">
    <property type="entry name" value="HDIG"/>
    <property type="match status" value="1"/>
</dbReference>
<evidence type="ECO:0000313" key="5">
    <source>
        <dbReference type="Proteomes" id="UP000226442"/>
    </source>
</evidence>
<dbReference type="SUPFAM" id="SSF109604">
    <property type="entry name" value="HD-domain/PDEase-like"/>
    <property type="match status" value="1"/>
</dbReference>
<feature type="transmembrane region" description="Helical" evidence="2">
    <location>
        <begin position="443"/>
        <end position="463"/>
    </location>
</feature>
<name>A0A2G4EW67_9CYAN</name>
<gene>
    <name evidence="4" type="ORF">CP500_019665</name>
</gene>
<organism evidence="4 5">
    <name type="scientific">Tychonema bourrellyi FEM_GT703</name>
    <dbReference type="NCBI Taxonomy" id="2040638"/>
    <lineage>
        <taxon>Bacteria</taxon>
        <taxon>Bacillati</taxon>
        <taxon>Cyanobacteriota</taxon>
        <taxon>Cyanophyceae</taxon>
        <taxon>Oscillatoriophycideae</taxon>
        <taxon>Oscillatoriales</taxon>
        <taxon>Microcoleaceae</taxon>
        <taxon>Tychonema</taxon>
    </lineage>
</organism>
<dbReference type="InterPro" id="IPR003607">
    <property type="entry name" value="HD/PDEase_dom"/>
</dbReference>
<dbReference type="Pfam" id="PF07698">
    <property type="entry name" value="7TM-7TMR_HD"/>
    <property type="match status" value="1"/>
</dbReference>
<dbReference type="SMART" id="SM00471">
    <property type="entry name" value="HDc"/>
    <property type="match status" value="1"/>
</dbReference>
<dbReference type="Pfam" id="PF01966">
    <property type="entry name" value="HD"/>
    <property type="match status" value="1"/>
</dbReference>
<dbReference type="OrthoDB" id="9806952at2"/>
<evidence type="ECO:0000313" key="4">
    <source>
        <dbReference type="EMBL" id="PHX53769.1"/>
    </source>
</evidence>
<feature type="transmembrane region" description="Helical" evidence="2">
    <location>
        <begin position="503"/>
        <end position="520"/>
    </location>
</feature>
<dbReference type="InterPro" id="IPR006675">
    <property type="entry name" value="HDIG_dom"/>
</dbReference>
<feature type="transmembrane region" description="Helical" evidence="2">
    <location>
        <begin position="555"/>
        <end position="580"/>
    </location>
</feature>
<keyword evidence="2" id="KW-1133">Transmembrane helix</keyword>
<evidence type="ECO:0000256" key="1">
    <source>
        <dbReference type="SAM" id="MobiDB-lite"/>
    </source>
</evidence>
<reference evidence="4" key="1">
    <citation type="submission" date="2017-10" db="EMBL/GenBank/DDBJ databases">
        <title>Draft genome sequence of the planktic cyanobacteria Tychonema bourrellyi isolated from alpine lentic freshwater.</title>
        <authorList>
            <person name="Tett A."/>
            <person name="Armanini F."/>
            <person name="Asnicar F."/>
            <person name="Boscaini A."/>
            <person name="Pasolli E."/>
            <person name="Zolfo M."/>
            <person name="Donati C."/>
            <person name="Salmaso N."/>
            <person name="Segata N."/>
        </authorList>
    </citation>
    <scope>NUCLEOTIDE SEQUENCE</scope>
    <source>
        <strain evidence="4">FEM_GT703</strain>
    </source>
</reference>
<sequence>MRHIEQLGAARSLRQHTAKVKNDSKTEKPVSAALSREDRPRGSLLNLFSLKKFDRPDSFTPCKYKTSKSYLKNQARSPVLALVAVISLSSTLGHRFYNQPKLDVGTKAPETIKAPASANVPDLKTTEEQRKAARIGAVAILMVDSIADRQIYQELQQFLQQGSELRKAIGRWPLARAEALSIDVQSYLRSCPEWEWRSILAQVGDGSATSGVLSLESPAIAKPTRNQPQQDAVAQLQAYSRSVSTADFKQLTDAISEARQGYLKALDALSTKSVPRLGQIYDTSLFDLSETAWKETQMGMTKAAKRMLAQGIPQGLPKDILKEAVRLQVADSVPVASQALAVEALTAILQPNLVPDSEETKQLAELAAQKVKLVTIEVDPGEIIVREGKEISQQDFVLLDYFGLSRRGVNWLGLAGFVCLVGVAIAIVLLVERHYRLRRRDHLLLLLLTLSAPVLVSLGLPWTSLPAIGILASGFYGSAVGVSVVGLLSVVLPIGLELDLTHLVASAAAGLLGAVMAGRLRSREELALLGVAIGLTQAIVYLVATMIASAATGSIWYVLLGAVGSQGLAGLAWSVVALGISPYLEHVFDLITPIRLAELANPNRPLLKKLAAEAPGTFQHTLFVASLAEAAARELGCNVELVRTGTLYHDIGKMHDPIGFCENQMGGGNKHDEINDPWASADLIKKHVSEGLVMARKHRLPKAIQAFIPEHQGTMLIAYFYHQAKQIVAQEPTDSKIALANGHNLTTTLTIPSREVREKDFRYDGPIPQSRETGIVMVADSCEAALRSLKDATHEEALSMVNKILRARWQDNQLIDSGLTREDMSLIAEIFVRVWEQFNHKRIAYPSAVFTPR</sequence>
<feature type="transmembrane region" description="Helical" evidence="2">
    <location>
        <begin position="526"/>
        <end position="548"/>
    </location>
</feature>
<accession>A0A2G4EW67</accession>
<keyword evidence="2" id="KW-0812">Transmembrane</keyword>
<evidence type="ECO:0000256" key="2">
    <source>
        <dbReference type="SAM" id="Phobius"/>
    </source>
</evidence>
<protein>
    <recommendedName>
        <fullName evidence="3">HD/PDEase domain-containing protein</fullName>
    </recommendedName>
</protein>
<dbReference type="InterPro" id="IPR011624">
    <property type="entry name" value="Metal-dep_PHydrolase_7TM_extra"/>
</dbReference>